<dbReference type="AlphaFoldDB" id="A0A811K0V0"/>
<dbReference type="EMBL" id="CAJFDH010000002">
    <property type="protein sequence ID" value="CAD5209054.1"/>
    <property type="molecule type" value="Genomic_DNA"/>
</dbReference>
<dbReference type="InterPro" id="IPR001461">
    <property type="entry name" value="Aspartic_peptidase_A1"/>
</dbReference>
<organism evidence="3 4">
    <name type="scientific">Bursaphelenchus okinawaensis</name>
    <dbReference type="NCBI Taxonomy" id="465554"/>
    <lineage>
        <taxon>Eukaryota</taxon>
        <taxon>Metazoa</taxon>
        <taxon>Ecdysozoa</taxon>
        <taxon>Nematoda</taxon>
        <taxon>Chromadorea</taxon>
        <taxon>Rhabditida</taxon>
        <taxon>Tylenchina</taxon>
        <taxon>Tylenchomorpha</taxon>
        <taxon>Aphelenchoidea</taxon>
        <taxon>Aphelenchoididae</taxon>
        <taxon>Bursaphelenchus</taxon>
    </lineage>
</organism>
<dbReference type="OrthoDB" id="5868712at2759"/>
<dbReference type="Proteomes" id="UP000783686">
    <property type="component" value="Unassembled WGS sequence"/>
</dbReference>
<dbReference type="PANTHER" id="PTHR47966">
    <property type="entry name" value="BETA-SITE APP-CLEAVING ENZYME, ISOFORM A-RELATED"/>
    <property type="match status" value="1"/>
</dbReference>
<dbReference type="InterPro" id="IPR033121">
    <property type="entry name" value="PEPTIDASE_A1"/>
</dbReference>
<dbReference type="InterPro" id="IPR021109">
    <property type="entry name" value="Peptidase_aspartic_dom_sf"/>
</dbReference>
<name>A0A811K0V0_9BILA</name>
<evidence type="ECO:0000259" key="2">
    <source>
        <dbReference type="PROSITE" id="PS51767"/>
    </source>
</evidence>
<dbReference type="GO" id="GO:0006508">
    <property type="term" value="P:proteolysis"/>
    <property type="evidence" value="ECO:0007669"/>
    <property type="project" value="InterPro"/>
</dbReference>
<feature type="domain" description="Peptidase A1" evidence="2">
    <location>
        <begin position="33"/>
        <end position="353"/>
    </location>
</feature>
<keyword evidence="4" id="KW-1185">Reference proteome</keyword>
<evidence type="ECO:0000313" key="3">
    <source>
        <dbReference type="EMBL" id="CAD5209054.1"/>
    </source>
</evidence>
<protein>
    <recommendedName>
        <fullName evidence="2">Peptidase A1 domain-containing protein</fullName>
    </recommendedName>
</protein>
<dbReference type="EMBL" id="CAJFCW020000002">
    <property type="protein sequence ID" value="CAG9088356.1"/>
    <property type="molecule type" value="Genomic_DNA"/>
</dbReference>
<dbReference type="Proteomes" id="UP000614601">
    <property type="component" value="Unassembled WGS sequence"/>
</dbReference>
<dbReference type="PROSITE" id="PS51767">
    <property type="entry name" value="PEPTIDASE_A1"/>
    <property type="match status" value="1"/>
</dbReference>
<dbReference type="Gene3D" id="2.40.70.10">
    <property type="entry name" value="Acid Proteases"/>
    <property type="match status" value="1"/>
</dbReference>
<comment type="caution">
    <text evidence="3">The sequence shown here is derived from an EMBL/GenBank/DDBJ whole genome shotgun (WGS) entry which is preliminary data.</text>
</comment>
<dbReference type="Pfam" id="PF00026">
    <property type="entry name" value="Asp"/>
    <property type="match status" value="1"/>
</dbReference>
<accession>A0A811K0V0</accession>
<reference evidence="3" key="1">
    <citation type="submission" date="2020-09" db="EMBL/GenBank/DDBJ databases">
        <authorList>
            <person name="Kikuchi T."/>
        </authorList>
    </citation>
    <scope>NUCLEOTIDE SEQUENCE</scope>
    <source>
        <strain evidence="3">SH1</strain>
    </source>
</reference>
<evidence type="ECO:0000313" key="4">
    <source>
        <dbReference type="Proteomes" id="UP000614601"/>
    </source>
</evidence>
<evidence type="ECO:0000256" key="1">
    <source>
        <dbReference type="ARBA" id="ARBA00007447"/>
    </source>
</evidence>
<dbReference type="PANTHER" id="PTHR47966:SF51">
    <property type="entry name" value="BETA-SITE APP-CLEAVING ENZYME, ISOFORM A-RELATED"/>
    <property type="match status" value="1"/>
</dbReference>
<dbReference type="SUPFAM" id="SSF50630">
    <property type="entry name" value="Acid proteases"/>
    <property type="match status" value="1"/>
</dbReference>
<dbReference type="GO" id="GO:0004190">
    <property type="term" value="F:aspartic-type endopeptidase activity"/>
    <property type="evidence" value="ECO:0007669"/>
    <property type="project" value="InterPro"/>
</dbReference>
<sequence>MVSFQSVITAICSLSSCFPQLDLNLYLQDEYLLTANLSLASNQSLTVAIDFTSNAFWVFAAQQENKNETKVLPSGVFTIRNDNQVIFDKNSTSKLLKYAKPLYENDFNVTIKYARTVINLNNDLVGIPQIGVDLSNVSSELSNIIGGSGLFGITPDSYANSISMSTTQGNLLLLYTPTYGKTGGRLATGTRATDVRCDLNFLKYSLVETEAMYKGSGGDYFAFNSSLTQSTMILSTMTSFVYVPDDLFKKIEIATRAVWDTRRFKDGEHKPKFKQHMLVSCNMIKKAPNIRFGSSSAPLLLRGKDYIKQTASGYCILKLRKMPEHKGFWILGYPFLQKYCVKIDFHGKTVSFAKSKT</sequence>
<proteinExistence type="inferred from homology"/>
<comment type="similarity">
    <text evidence="1">Belongs to the peptidase A1 family.</text>
</comment>
<gene>
    <name evidence="3" type="ORF">BOKJ2_LOCUS2488</name>
</gene>